<name>H0EBA7_9ACTN</name>
<protein>
    <submittedName>
        <fullName evidence="10">Serine protease</fullName>
    </submittedName>
</protein>
<dbReference type="GO" id="GO:0006508">
    <property type="term" value="P:proteolysis"/>
    <property type="evidence" value="ECO:0007669"/>
    <property type="project" value="UniProtKB-KW"/>
</dbReference>
<dbReference type="GO" id="GO:0004252">
    <property type="term" value="F:serine-type endopeptidase activity"/>
    <property type="evidence" value="ECO:0007669"/>
    <property type="project" value="InterPro"/>
</dbReference>
<dbReference type="InterPro" id="IPR018114">
    <property type="entry name" value="TRYPSIN_HIS"/>
</dbReference>
<evidence type="ECO:0000256" key="1">
    <source>
        <dbReference type="ARBA" id="ARBA00004613"/>
    </source>
</evidence>
<keyword evidence="2" id="KW-0964">Secreted</keyword>
<feature type="compositionally biased region" description="Pro residues" evidence="7">
    <location>
        <begin position="335"/>
        <end position="348"/>
    </location>
</feature>
<feature type="domain" description="Peptidase S1" evidence="9">
    <location>
        <begin position="38"/>
        <end position="310"/>
    </location>
</feature>
<feature type="region of interest" description="Disordered" evidence="7">
    <location>
        <begin position="313"/>
        <end position="358"/>
    </location>
</feature>
<evidence type="ECO:0000256" key="5">
    <source>
        <dbReference type="ARBA" id="ARBA00023157"/>
    </source>
</evidence>
<evidence type="ECO:0000256" key="3">
    <source>
        <dbReference type="ARBA" id="ARBA00022670"/>
    </source>
</evidence>
<feature type="signal peptide" evidence="8">
    <location>
        <begin position="1"/>
        <end position="30"/>
    </location>
</feature>
<dbReference type="PROSITE" id="PS50240">
    <property type="entry name" value="TRYPSIN_DOM"/>
    <property type="match status" value="1"/>
</dbReference>
<dbReference type="InterPro" id="IPR001314">
    <property type="entry name" value="Peptidase_S1A"/>
</dbReference>
<evidence type="ECO:0000313" key="10">
    <source>
        <dbReference type="EMBL" id="EHN09071.1"/>
    </source>
</evidence>
<comment type="caution">
    <text evidence="10">The sequence shown here is derived from an EMBL/GenBank/DDBJ whole genome shotgun (WGS) entry which is preliminary data.</text>
</comment>
<dbReference type="PRINTS" id="PR00722">
    <property type="entry name" value="CHYMOTRYPSIN"/>
</dbReference>
<dbReference type="Gene3D" id="2.40.10.10">
    <property type="entry name" value="Trypsin-like serine proteases"/>
    <property type="match status" value="1"/>
</dbReference>
<organism evidence="10 11">
    <name type="scientific">Patulibacter medicamentivorans</name>
    <dbReference type="NCBI Taxonomy" id="1097667"/>
    <lineage>
        <taxon>Bacteria</taxon>
        <taxon>Bacillati</taxon>
        <taxon>Actinomycetota</taxon>
        <taxon>Thermoleophilia</taxon>
        <taxon>Solirubrobacterales</taxon>
        <taxon>Patulibacteraceae</taxon>
        <taxon>Patulibacter</taxon>
    </lineage>
</organism>
<feature type="compositionally biased region" description="Pro residues" evidence="7">
    <location>
        <begin position="317"/>
        <end position="326"/>
    </location>
</feature>
<dbReference type="Pfam" id="PF00089">
    <property type="entry name" value="Trypsin"/>
    <property type="match status" value="1"/>
</dbReference>
<keyword evidence="4 6" id="KW-0378">Hydrolase</keyword>
<dbReference type="Proteomes" id="UP000005143">
    <property type="component" value="Unassembled WGS sequence"/>
</dbReference>
<dbReference type="GO" id="GO:0005615">
    <property type="term" value="C:extracellular space"/>
    <property type="evidence" value="ECO:0007669"/>
    <property type="project" value="TreeGrafter"/>
</dbReference>
<dbReference type="EMBL" id="AGUD01000305">
    <property type="protein sequence ID" value="EHN09071.1"/>
    <property type="molecule type" value="Genomic_DNA"/>
</dbReference>
<dbReference type="InterPro" id="IPR001254">
    <property type="entry name" value="Trypsin_dom"/>
</dbReference>
<evidence type="ECO:0000256" key="4">
    <source>
        <dbReference type="ARBA" id="ARBA00022801"/>
    </source>
</evidence>
<keyword evidence="8" id="KW-0732">Signal</keyword>
<dbReference type="InterPro" id="IPR033116">
    <property type="entry name" value="TRYPSIN_SER"/>
</dbReference>
<dbReference type="SMART" id="SM00020">
    <property type="entry name" value="Tryp_SPc"/>
    <property type="match status" value="1"/>
</dbReference>
<dbReference type="PROSITE" id="PS00134">
    <property type="entry name" value="TRYPSIN_HIS"/>
    <property type="match status" value="1"/>
</dbReference>
<comment type="subcellular location">
    <subcellularLocation>
        <location evidence="1">Secreted</location>
    </subcellularLocation>
</comment>
<reference evidence="10 11" key="1">
    <citation type="journal article" date="2013" name="Biodegradation">
        <title>Quantitative proteomic analysis of ibuprofen-degrading Patulibacter sp. strain I11.</title>
        <authorList>
            <person name="Almeida B."/>
            <person name="Kjeldal H."/>
            <person name="Lolas I."/>
            <person name="Knudsen A.D."/>
            <person name="Carvalho G."/>
            <person name="Nielsen K.L."/>
            <person name="Barreto Crespo M.T."/>
            <person name="Stensballe A."/>
            <person name="Nielsen J.L."/>
        </authorList>
    </citation>
    <scope>NUCLEOTIDE SEQUENCE [LARGE SCALE GENOMIC DNA]</scope>
    <source>
        <strain evidence="10 11">I11</strain>
    </source>
</reference>
<evidence type="ECO:0000256" key="7">
    <source>
        <dbReference type="SAM" id="MobiDB-lite"/>
    </source>
</evidence>
<dbReference type="CDD" id="cd00190">
    <property type="entry name" value="Tryp_SPc"/>
    <property type="match status" value="1"/>
</dbReference>
<dbReference type="PROSITE" id="PS00135">
    <property type="entry name" value="TRYPSIN_SER"/>
    <property type="match status" value="1"/>
</dbReference>
<dbReference type="PANTHER" id="PTHR24264:SF65">
    <property type="entry name" value="SRCR DOMAIN-CONTAINING PROTEIN"/>
    <property type="match status" value="1"/>
</dbReference>
<evidence type="ECO:0000256" key="8">
    <source>
        <dbReference type="SAM" id="SignalP"/>
    </source>
</evidence>
<evidence type="ECO:0000256" key="2">
    <source>
        <dbReference type="ARBA" id="ARBA00022525"/>
    </source>
</evidence>
<keyword evidence="3 6" id="KW-0645">Protease</keyword>
<evidence type="ECO:0000259" key="9">
    <source>
        <dbReference type="PROSITE" id="PS50240"/>
    </source>
</evidence>
<dbReference type="PROSITE" id="PS51318">
    <property type="entry name" value="TAT"/>
    <property type="match status" value="1"/>
</dbReference>
<dbReference type="InterPro" id="IPR009003">
    <property type="entry name" value="Peptidase_S1_PA"/>
</dbReference>
<proteinExistence type="predicted"/>
<accession>H0EBA7</accession>
<dbReference type="InterPro" id="IPR050127">
    <property type="entry name" value="Serine_Proteases_S1"/>
</dbReference>
<dbReference type="PANTHER" id="PTHR24264">
    <property type="entry name" value="TRYPSIN-RELATED"/>
    <property type="match status" value="1"/>
</dbReference>
<dbReference type="PATRIC" id="fig|1097667.3.peg.4101"/>
<dbReference type="InterPro" id="IPR006311">
    <property type="entry name" value="TAT_signal"/>
</dbReference>
<keyword evidence="5" id="KW-1015">Disulfide bond</keyword>
<gene>
    <name evidence="10" type="ORF">PAI11_41360</name>
</gene>
<evidence type="ECO:0000256" key="6">
    <source>
        <dbReference type="RuleBase" id="RU363034"/>
    </source>
</evidence>
<sequence length="466" mass="48042">MRTRPPARRRAALPLTLAVALLAAAAPAAAERRADLRIVGGSQITIATTPFQVALWNPTTLEPGGQPSPFAGQFCGGTIVAPTKVVTAGHCAFNPTTGAPQPPSQVRVLAGTAHLRKATEPAYGIGVKDVAVSSITVNPGYSSSTEDGDAAVLTLAEPLYAGTPTPNGTTAIAPIRPIYPSEAGTATADGAAVRVSGWGDVNAEPATGGNPSYPADLHAVDVHVQPFTPCRNSYFLASLFGIQLTDRMLCAGEPAGGKDSCSGDSGGPLTASAAGTPVLAGIVSFGIGCAQANLPGIYTRVSETSVGAFLRGAAGLPDPPAPPPVVTTPTTPTTPTVPSPPPPIPPAPTTTDRARPTSRIAGRSCNRSRCVLDLVVSDPLPSAGIRRVRGTLRWSTRSRCRRKGRVTTCATAHETTLKGTFVGGSHWSLRTPRLGRRSYRLSIVARDKAGYDQRPATATTVRPARR</sequence>
<dbReference type="InterPro" id="IPR043504">
    <property type="entry name" value="Peptidase_S1_PA_chymotrypsin"/>
</dbReference>
<evidence type="ECO:0000313" key="11">
    <source>
        <dbReference type="Proteomes" id="UP000005143"/>
    </source>
</evidence>
<keyword evidence="11" id="KW-1185">Reference proteome</keyword>
<dbReference type="FunFam" id="2.40.10.10:FF:000002">
    <property type="entry name" value="Transmembrane protease serine"/>
    <property type="match status" value="1"/>
</dbReference>
<keyword evidence="6" id="KW-0720">Serine protease</keyword>
<feature type="chain" id="PRO_5038937147" evidence="8">
    <location>
        <begin position="31"/>
        <end position="466"/>
    </location>
</feature>
<dbReference type="SUPFAM" id="SSF50494">
    <property type="entry name" value="Trypsin-like serine proteases"/>
    <property type="match status" value="1"/>
</dbReference>
<dbReference type="AlphaFoldDB" id="H0EBA7"/>
<dbReference type="RefSeq" id="WP_007578830.1">
    <property type="nucleotide sequence ID" value="NZ_AGUD01000305.1"/>
</dbReference>